<evidence type="ECO:0000313" key="2">
    <source>
        <dbReference type="Proteomes" id="UP000431304"/>
    </source>
</evidence>
<dbReference type="Proteomes" id="UP000431304">
    <property type="component" value="Unassembled WGS sequence"/>
</dbReference>
<proteinExistence type="predicted"/>
<dbReference type="Gene3D" id="3.40.50.1820">
    <property type="entry name" value="alpha/beta hydrolase"/>
    <property type="match status" value="1"/>
</dbReference>
<dbReference type="SUPFAM" id="SSF53474">
    <property type="entry name" value="alpha/beta-Hydrolases"/>
    <property type="match status" value="1"/>
</dbReference>
<dbReference type="InterPro" id="IPR029058">
    <property type="entry name" value="AB_hydrolase_fold"/>
</dbReference>
<reference evidence="1 2" key="1">
    <citation type="journal article" date="2019" name="Nat. Med.">
        <title>A library of human gut bacterial isolates paired with longitudinal multiomics data enables mechanistic microbiome research.</title>
        <authorList>
            <person name="Poyet M."/>
            <person name="Groussin M."/>
            <person name="Gibbons S.M."/>
            <person name="Avila-Pacheco J."/>
            <person name="Jiang X."/>
            <person name="Kearney S.M."/>
            <person name="Perrotta A.R."/>
            <person name="Berdy B."/>
            <person name="Zhao S."/>
            <person name="Lieberman T.D."/>
            <person name="Swanson P.K."/>
            <person name="Smith M."/>
            <person name="Roesemann S."/>
            <person name="Alexander J.E."/>
            <person name="Rich S.A."/>
            <person name="Livny J."/>
            <person name="Vlamakis H."/>
            <person name="Clish C."/>
            <person name="Bullock K."/>
            <person name="Deik A."/>
            <person name="Scott J."/>
            <person name="Pierce K.A."/>
            <person name="Xavier R.J."/>
            <person name="Alm E.J."/>
        </authorList>
    </citation>
    <scope>NUCLEOTIDE SEQUENCE [LARGE SCALE GENOMIC DNA]</scope>
    <source>
        <strain evidence="1 2">BIOML-A3</strain>
    </source>
</reference>
<evidence type="ECO:0000313" key="1">
    <source>
        <dbReference type="EMBL" id="MSD14519.1"/>
    </source>
</evidence>
<accession>A0A844DW59</accession>
<protein>
    <recommendedName>
        <fullName evidence="3">Alpha/beta hydrolase</fullName>
    </recommendedName>
</protein>
<dbReference type="InterPro" id="IPR052920">
    <property type="entry name" value="DNA-binding_regulatory"/>
</dbReference>
<dbReference type="RefSeq" id="WP_154314045.1">
    <property type="nucleotide sequence ID" value="NZ_CAXUGT010000006.1"/>
</dbReference>
<dbReference type="AlphaFoldDB" id="A0A844DW59"/>
<name>A0A844DW59_EUBRA</name>
<dbReference type="PANTHER" id="PTHR43358">
    <property type="entry name" value="ALPHA/BETA-HYDROLASE"/>
    <property type="match status" value="1"/>
</dbReference>
<gene>
    <name evidence="1" type="ORF">GKE72_00190</name>
</gene>
<dbReference type="PANTHER" id="PTHR43358:SF4">
    <property type="entry name" value="ALPHA_BETA HYDROLASE FOLD-1 DOMAIN-CONTAINING PROTEIN"/>
    <property type="match status" value="1"/>
</dbReference>
<evidence type="ECO:0008006" key="3">
    <source>
        <dbReference type="Google" id="ProtNLM"/>
    </source>
</evidence>
<sequence length="335" mass="37438">MWIILIVVAAVVILLWMVIGYVGFRTAICRGHELNITDREALKGTSWDQYYEEIQEGIEWINRQEAEDIFIRSEDGFKLHGRLMDQPGAKGTVLMFHGYRTHPEVDFSASSHVYYECGNRIVHIDQRAAGESEGKYIGFGVLESRDCCLWAQYIAKRFGPDQKIILAGLSMGASTVLMATAHHEKKLIPISISTEKTMEVCMELPENVTGIVADSAFSSPYDIIKKRIHTIFHCKGNLITVSIGIWSRFYAHYGLKTLSVPEVMKENTIPVLLVHGTADSNVPVEMTIQAAKNCIAPKKLLLVEGAEHGTGYLVDNVGYVQALQEFCCVSSAERH</sequence>
<organism evidence="1 2">
    <name type="scientific">Eubacterium ramulus</name>
    <dbReference type="NCBI Taxonomy" id="39490"/>
    <lineage>
        <taxon>Bacteria</taxon>
        <taxon>Bacillati</taxon>
        <taxon>Bacillota</taxon>
        <taxon>Clostridia</taxon>
        <taxon>Eubacteriales</taxon>
        <taxon>Eubacteriaceae</taxon>
        <taxon>Eubacterium</taxon>
    </lineage>
</organism>
<comment type="caution">
    <text evidence="1">The sequence shown here is derived from an EMBL/GenBank/DDBJ whole genome shotgun (WGS) entry which is preliminary data.</text>
</comment>
<dbReference type="EMBL" id="WKRA01000001">
    <property type="protein sequence ID" value="MSD14519.1"/>
    <property type="molecule type" value="Genomic_DNA"/>
</dbReference>